<evidence type="ECO:0000313" key="7">
    <source>
        <dbReference type="Proteomes" id="UP000199658"/>
    </source>
</evidence>
<evidence type="ECO:0000256" key="5">
    <source>
        <dbReference type="PIRSR" id="PIRSR605493-1"/>
    </source>
</evidence>
<dbReference type="SUPFAM" id="SSF89562">
    <property type="entry name" value="RraA-like"/>
    <property type="match status" value="1"/>
</dbReference>
<evidence type="ECO:0000313" key="6">
    <source>
        <dbReference type="EMBL" id="SFR56547.1"/>
    </source>
</evidence>
<evidence type="ECO:0000256" key="2">
    <source>
        <dbReference type="ARBA" id="ARBA00016549"/>
    </source>
</evidence>
<dbReference type="PANTHER" id="PTHR33254">
    <property type="entry name" value="4-HYDROXY-4-METHYL-2-OXOGLUTARATE ALDOLASE 3-RELATED"/>
    <property type="match status" value="1"/>
</dbReference>
<dbReference type="GO" id="GO:0046872">
    <property type="term" value="F:metal ion binding"/>
    <property type="evidence" value="ECO:0007669"/>
    <property type="project" value="UniProtKB-KW"/>
</dbReference>
<dbReference type="InterPro" id="IPR036704">
    <property type="entry name" value="RraA/RraA-like_sf"/>
</dbReference>
<name>A0A1I6HQA4_9RHOB</name>
<keyword evidence="5" id="KW-0460">Magnesium</keyword>
<protein>
    <recommendedName>
        <fullName evidence="2">Putative 4-hydroxy-4-methyl-2-oxoglutarate aldolase</fullName>
    </recommendedName>
    <alternativeName>
        <fullName evidence="3">Regulator of ribonuclease activity homolog</fullName>
    </alternativeName>
    <alternativeName>
        <fullName evidence="4">RraA-like protein</fullName>
    </alternativeName>
</protein>
<dbReference type="PANTHER" id="PTHR33254:SF4">
    <property type="entry name" value="4-HYDROXY-4-METHYL-2-OXOGLUTARATE ALDOLASE 3-RELATED"/>
    <property type="match status" value="1"/>
</dbReference>
<comment type="cofactor">
    <cofactor evidence="5">
        <name>Mg(2+)</name>
        <dbReference type="ChEBI" id="CHEBI:18420"/>
    </cofactor>
</comment>
<dbReference type="Gene3D" id="3.50.30.40">
    <property type="entry name" value="Ribonuclease E inhibitor RraA/RraA-like"/>
    <property type="match status" value="1"/>
</dbReference>
<dbReference type="CDD" id="cd16841">
    <property type="entry name" value="RraA_family"/>
    <property type="match status" value="1"/>
</dbReference>
<keyword evidence="5" id="KW-0479">Metal-binding</keyword>
<dbReference type="InterPro" id="IPR005493">
    <property type="entry name" value="RraA/RraA-like"/>
</dbReference>
<evidence type="ECO:0000256" key="3">
    <source>
        <dbReference type="ARBA" id="ARBA00029596"/>
    </source>
</evidence>
<dbReference type="STRING" id="670154.SAMN04488002_3252"/>
<dbReference type="Pfam" id="PF03737">
    <property type="entry name" value="RraA-like"/>
    <property type="match status" value="1"/>
</dbReference>
<feature type="binding site" evidence="5">
    <location>
        <position position="124"/>
    </location>
    <ligand>
        <name>Mg(2+)</name>
        <dbReference type="ChEBI" id="CHEBI:18420"/>
    </ligand>
</feature>
<proteinExistence type="predicted"/>
<dbReference type="EMBL" id="FOYO01000001">
    <property type="protein sequence ID" value="SFR56547.1"/>
    <property type="molecule type" value="Genomic_DNA"/>
</dbReference>
<dbReference type="RefSeq" id="WP_090218888.1">
    <property type="nucleotide sequence ID" value="NZ_FOYO01000001.1"/>
</dbReference>
<reference evidence="7" key="1">
    <citation type="submission" date="2016-10" db="EMBL/GenBank/DDBJ databases">
        <authorList>
            <person name="Varghese N."/>
            <person name="Submissions S."/>
        </authorList>
    </citation>
    <scope>NUCLEOTIDE SEQUENCE [LARGE SCALE GENOMIC DNA]</scope>
    <source>
        <strain evidence="7">DSM 26921</strain>
    </source>
</reference>
<evidence type="ECO:0000256" key="4">
    <source>
        <dbReference type="ARBA" id="ARBA00030169"/>
    </source>
</evidence>
<dbReference type="OrthoDB" id="9812532at2"/>
<keyword evidence="7" id="KW-1185">Reference proteome</keyword>
<comment type="cofactor">
    <cofactor evidence="1">
        <name>a divalent metal cation</name>
        <dbReference type="ChEBI" id="CHEBI:60240"/>
    </cofactor>
</comment>
<evidence type="ECO:0000256" key="1">
    <source>
        <dbReference type="ARBA" id="ARBA00001968"/>
    </source>
</evidence>
<organism evidence="6 7">
    <name type="scientific">Litoreibacter janthinus</name>
    <dbReference type="NCBI Taxonomy" id="670154"/>
    <lineage>
        <taxon>Bacteria</taxon>
        <taxon>Pseudomonadati</taxon>
        <taxon>Pseudomonadota</taxon>
        <taxon>Alphaproteobacteria</taxon>
        <taxon>Rhodobacterales</taxon>
        <taxon>Roseobacteraceae</taxon>
        <taxon>Litoreibacter</taxon>
    </lineage>
</organism>
<sequence length="229" mass="23532">MIEEPKMLRIGPDVARRPTKDQIAKFQGVPTGFVVDAMFGAGAMEARIAPLSGANTHVAGPALTADNRPSDLLATLGCLRYLKAGDVLIGAAQGWQGCAAAGDRVTGMAKNAGAAAFVTDGPMRDFQGVLEVGLPCWCTGLNPGSPYGTGPGQVGTQVVVGGQPVETGDLIVADRDGVVVVPFAMIDAVAARIPDVQAMEIALDAEVRDGLSLPDPIAEILDGDRTEVL</sequence>
<dbReference type="Proteomes" id="UP000199658">
    <property type="component" value="Unassembled WGS sequence"/>
</dbReference>
<feature type="binding site" evidence="5">
    <location>
        <begin position="102"/>
        <end position="105"/>
    </location>
    <ligand>
        <name>substrate</name>
    </ligand>
</feature>
<accession>A0A1I6HQA4</accession>
<dbReference type="AlphaFoldDB" id="A0A1I6HQA4"/>
<feature type="binding site" evidence="5">
    <location>
        <position position="125"/>
    </location>
    <ligand>
        <name>Mg(2+)</name>
        <dbReference type="ChEBI" id="CHEBI:18420"/>
    </ligand>
</feature>
<gene>
    <name evidence="6" type="ORF">SAMN04488002_3252</name>
</gene>